<dbReference type="RefSeq" id="WP_036530120.1">
    <property type="nucleotide sequence ID" value="NZ_CP017076.1"/>
</dbReference>
<dbReference type="InterPro" id="IPR051602">
    <property type="entry name" value="ACC_Biotin_Carboxylase"/>
</dbReference>
<keyword evidence="5 7" id="KW-0067">ATP-binding</keyword>
<evidence type="ECO:0000259" key="8">
    <source>
        <dbReference type="PROSITE" id="PS50975"/>
    </source>
</evidence>
<keyword evidence="13" id="KW-1185">Reference proteome</keyword>
<evidence type="ECO:0000313" key="11">
    <source>
        <dbReference type="EMBL" id="EZP71231.1"/>
    </source>
</evidence>
<evidence type="ECO:0000256" key="1">
    <source>
        <dbReference type="ARBA" id="ARBA00003761"/>
    </source>
</evidence>
<dbReference type="EC" id="6.3.4.14" evidence="2"/>
<dbReference type="Pfam" id="PF00289">
    <property type="entry name" value="Biotin_carb_N"/>
    <property type="match status" value="1"/>
</dbReference>
<dbReference type="Gene3D" id="3.30.470.20">
    <property type="entry name" value="ATP-grasp fold, B domain"/>
    <property type="match status" value="1"/>
</dbReference>
<dbReference type="InterPro" id="IPR005481">
    <property type="entry name" value="BC-like_N"/>
</dbReference>
<dbReference type="EMBL" id="CP017076">
    <property type="protein sequence ID" value="AOR79668.1"/>
    <property type="molecule type" value="Genomic_DNA"/>
</dbReference>
<keyword evidence="3 11" id="KW-0436">Ligase</keyword>
<organism evidence="11 12">
    <name type="scientific">Novosphingobium resinovorum</name>
    <dbReference type="NCBI Taxonomy" id="158500"/>
    <lineage>
        <taxon>Bacteria</taxon>
        <taxon>Pseudomonadati</taxon>
        <taxon>Pseudomonadota</taxon>
        <taxon>Alphaproteobacteria</taxon>
        <taxon>Sphingomonadales</taxon>
        <taxon>Sphingomonadaceae</taxon>
        <taxon>Novosphingobium</taxon>
    </lineage>
</organism>
<dbReference type="PATRIC" id="fig|158500.4.peg.5302"/>
<keyword evidence="10" id="KW-0614">Plasmid</keyword>
<evidence type="ECO:0000259" key="9">
    <source>
        <dbReference type="PROSITE" id="PS50979"/>
    </source>
</evidence>
<sequence length="455" mass="49373">MALSRLFIANRGEIALRVLRAAQGLNLETVIGVSDADRDSVTARLADRALVLGPGPAAKSYLDAKLVVQAAKASGCDALHPGYGFLSERAELARLCKEHGITFVGPEADMIEALGDKLRAREMAAAAGVPLVPGSGEIASAADARRIAGDIGYPVLLKAAAGGGGRGMVIVNGPSEVEAGYHRASAEALAAFNDGTLFMERFVPEARHVEVQLMGDGQGEVIHFGERDCSVQRRYQKVVEEAPCVAMPDALRAQLHEAAVNLAKSVNYRNAGTCEFLYDVMREEIYFIEVNARIQVEHPVSEMVTGRDLVQEQLRVAAGKGLSVRQQDVVLTGHAIECRINAEDTARDFVPVPGTVTRWRPPEGEGIRLDSHMREGASIPPFYDSMIGKLIVHADTRDAAIDRMIGALDAFEVEGVPTTIPLHREILRDEHFRSNTIHTRWLEQDLFTAQRMAAE</sequence>
<reference evidence="10" key="2">
    <citation type="submission" date="2016-08" db="EMBL/GenBank/DDBJ databases">
        <authorList>
            <person name="Seilhamer J.J."/>
        </authorList>
    </citation>
    <scope>NUCLEOTIDE SEQUENCE [LARGE SCALE GENOMIC DNA]</scope>
    <source>
        <strain evidence="10">SA1</strain>
        <plasmid evidence="10">pSA1</plasmid>
    </source>
</reference>
<dbReference type="InterPro" id="IPR005482">
    <property type="entry name" value="Biotin_COase_C"/>
</dbReference>
<evidence type="ECO:0000256" key="2">
    <source>
        <dbReference type="ARBA" id="ARBA00013263"/>
    </source>
</evidence>
<dbReference type="GO" id="GO:0046872">
    <property type="term" value="F:metal ion binding"/>
    <property type="evidence" value="ECO:0007669"/>
    <property type="project" value="InterPro"/>
</dbReference>
<geneLocation type="plasmid" evidence="10 13">
    <name>pSA1</name>
</geneLocation>
<dbReference type="PROSITE" id="PS00867">
    <property type="entry name" value="CPSASE_2"/>
    <property type="match status" value="1"/>
</dbReference>
<evidence type="ECO:0000256" key="5">
    <source>
        <dbReference type="ARBA" id="ARBA00022840"/>
    </source>
</evidence>
<dbReference type="OrthoDB" id="9763189at2"/>
<evidence type="ECO:0000313" key="10">
    <source>
        <dbReference type="EMBL" id="AOR79668.1"/>
    </source>
</evidence>
<dbReference type="GO" id="GO:0004075">
    <property type="term" value="F:biotin carboxylase activity"/>
    <property type="evidence" value="ECO:0007669"/>
    <property type="project" value="UniProtKB-EC"/>
</dbReference>
<gene>
    <name evidence="10" type="ORF">BES08_23050</name>
    <name evidence="11" type="ORF">BV97_05224</name>
</gene>
<feature type="domain" description="Biotin carboxylation" evidence="9">
    <location>
        <begin position="2"/>
        <end position="447"/>
    </location>
</feature>
<dbReference type="InterPro" id="IPR016185">
    <property type="entry name" value="PreATP-grasp_dom_sf"/>
</dbReference>
<reference evidence="13" key="3">
    <citation type="journal article" date="2017" name="J. Biotechnol.">
        <title>Complete genome sequence of Novosphingobium resinovorum SA1, a versatile xenobiotic-degrading bacterium capable of utilizing sulfanilic acid.</title>
        <authorList>
            <person name="Hegedus B."/>
            <person name="Kos P.B."/>
            <person name="Balint B."/>
            <person name="Maroti G."/>
            <person name="Gan H.M."/>
            <person name="Perei K."/>
            <person name="Rakhely G."/>
        </authorList>
    </citation>
    <scope>NUCLEOTIDE SEQUENCE [LARGE SCALE GENOMIC DNA]</scope>
    <source>
        <strain evidence="13">SA1</strain>
    </source>
</reference>
<accession>A0A031JDH8</accession>
<dbReference type="Pfam" id="PF02785">
    <property type="entry name" value="Biotin_carb_C"/>
    <property type="match status" value="1"/>
</dbReference>
<dbReference type="PANTHER" id="PTHR48095:SF2">
    <property type="entry name" value="BIOTIN CARBOXYLASE, CHLOROPLASTIC"/>
    <property type="match status" value="1"/>
</dbReference>
<dbReference type="PANTHER" id="PTHR48095">
    <property type="entry name" value="PYRUVATE CARBOXYLASE SUBUNIT A"/>
    <property type="match status" value="1"/>
</dbReference>
<protein>
    <recommendedName>
        <fullName evidence="2">biotin carboxylase</fullName>
        <ecNumber evidence="2">6.3.4.14</ecNumber>
    </recommendedName>
</protein>
<evidence type="ECO:0000256" key="4">
    <source>
        <dbReference type="ARBA" id="ARBA00022741"/>
    </source>
</evidence>
<dbReference type="InterPro" id="IPR011761">
    <property type="entry name" value="ATP-grasp"/>
</dbReference>
<dbReference type="EMBL" id="JFYZ01000060">
    <property type="protein sequence ID" value="EZP71231.1"/>
    <property type="molecule type" value="Genomic_DNA"/>
</dbReference>
<dbReference type="KEGG" id="nre:BES08_23050"/>
<dbReference type="SUPFAM" id="SSF56059">
    <property type="entry name" value="Glutathione synthetase ATP-binding domain-like"/>
    <property type="match status" value="1"/>
</dbReference>
<feature type="domain" description="ATP-grasp" evidence="8">
    <location>
        <begin position="121"/>
        <end position="318"/>
    </location>
</feature>
<evidence type="ECO:0000313" key="12">
    <source>
        <dbReference type="Proteomes" id="UP000024329"/>
    </source>
</evidence>
<dbReference type="InterPro" id="IPR011054">
    <property type="entry name" value="Rudment_hybrid_motif"/>
</dbReference>
<dbReference type="Pfam" id="PF02786">
    <property type="entry name" value="CPSase_L_D2"/>
    <property type="match status" value="1"/>
</dbReference>
<proteinExistence type="predicted"/>
<dbReference type="Proteomes" id="UP000024329">
    <property type="component" value="Unassembled WGS sequence"/>
</dbReference>
<name>A0A031JDH8_9SPHN</name>
<keyword evidence="4 7" id="KW-0547">Nucleotide-binding</keyword>
<dbReference type="PROSITE" id="PS50975">
    <property type="entry name" value="ATP_GRASP"/>
    <property type="match status" value="1"/>
</dbReference>
<dbReference type="eggNOG" id="COG0439">
    <property type="taxonomic scope" value="Bacteria"/>
</dbReference>
<dbReference type="PROSITE" id="PS00866">
    <property type="entry name" value="CPSASE_1"/>
    <property type="match status" value="1"/>
</dbReference>
<dbReference type="AlphaFoldDB" id="A0A031JDH8"/>
<dbReference type="SUPFAM" id="SSF52440">
    <property type="entry name" value="PreATP-grasp domain"/>
    <property type="match status" value="1"/>
</dbReference>
<reference evidence="11 12" key="1">
    <citation type="submission" date="2014-03" db="EMBL/GenBank/DDBJ databases">
        <title>Whole genome sequence of Novosphingobium resinovorum KF1.</title>
        <authorList>
            <person name="Gan H.M."/>
            <person name="Gan H.Y."/>
            <person name="Chew T.H."/>
            <person name="Savka M.A."/>
        </authorList>
    </citation>
    <scope>NUCLEOTIDE SEQUENCE [LARGE SCALE GENOMIC DNA]</scope>
    <source>
        <strain evidence="11 12">KF1</strain>
    </source>
</reference>
<dbReference type="InterPro" id="IPR005479">
    <property type="entry name" value="CPAse_ATP-bd"/>
</dbReference>
<dbReference type="SUPFAM" id="SSF51246">
    <property type="entry name" value="Rudiment single hybrid motif"/>
    <property type="match status" value="1"/>
</dbReference>
<dbReference type="NCBIfam" id="NF006367">
    <property type="entry name" value="PRK08591.1"/>
    <property type="match status" value="1"/>
</dbReference>
<dbReference type="SMART" id="SM00878">
    <property type="entry name" value="Biotin_carb_C"/>
    <property type="match status" value="1"/>
</dbReference>
<evidence type="ECO:0000313" key="13">
    <source>
        <dbReference type="Proteomes" id="UP000094626"/>
    </source>
</evidence>
<dbReference type="Proteomes" id="UP000094626">
    <property type="component" value="Plasmid pSA1"/>
</dbReference>
<evidence type="ECO:0000256" key="6">
    <source>
        <dbReference type="ARBA" id="ARBA00048600"/>
    </source>
</evidence>
<comment type="catalytic activity">
    <reaction evidence="6">
        <text>N(6)-biotinyl-L-lysyl-[protein] + hydrogencarbonate + ATP = N(6)-carboxybiotinyl-L-lysyl-[protein] + ADP + phosphate + H(+)</text>
        <dbReference type="Rhea" id="RHEA:13501"/>
        <dbReference type="Rhea" id="RHEA-COMP:10505"/>
        <dbReference type="Rhea" id="RHEA-COMP:10506"/>
        <dbReference type="ChEBI" id="CHEBI:15378"/>
        <dbReference type="ChEBI" id="CHEBI:17544"/>
        <dbReference type="ChEBI" id="CHEBI:30616"/>
        <dbReference type="ChEBI" id="CHEBI:43474"/>
        <dbReference type="ChEBI" id="CHEBI:83144"/>
        <dbReference type="ChEBI" id="CHEBI:83145"/>
        <dbReference type="ChEBI" id="CHEBI:456216"/>
        <dbReference type="EC" id="6.3.4.14"/>
    </reaction>
</comment>
<evidence type="ECO:0000256" key="3">
    <source>
        <dbReference type="ARBA" id="ARBA00022598"/>
    </source>
</evidence>
<dbReference type="GO" id="GO:0005524">
    <property type="term" value="F:ATP binding"/>
    <property type="evidence" value="ECO:0007669"/>
    <property type="project" value="UniProtKB-UniRule"/>
</dbReference>
<dbReference type="InterPro" id="IPR011764">
    <property type="entry name" value="Biotin_carboxylation_dom"/>
</dbReference>
<dbReference type="PROSITE" id="PS50979">
    <property type="entry name" value="BC"/>
    <property type="match status" value="1"/>
</dbReference>
<evidence type="ECO:0000256" key="7">
    <source>
        <dbReference type="PROSITE-ProRule" id="PRU00409"/>
    </source>
</evidence>
<comment type="function">
    <text evidence="1">This protein is a component of the acetyl coenzyme A carboxylase complex; first, biotin carboxylase catalyzes the carboxylation of the carrier protein and then the transcarboxylase transfers the carboxyl group to form malonyl-CoA.</text>
</comment>